<gene>
    <name evidence="3" type="ORF">Cni_G23314</name>
</gene>
<protein>
    <recommendedName>
        <fullName evidence="5">Protein E6-like</fullName>
    </recommendedName>
</protein>
<dbReference type="Proteomes" id="UP001327560">
    <property type="component" value="Chromosome 7"/>
</dbReference>
<evidence type="ECO:0000256" key="2">
    <source>
        <dbReference type="SAM" id="SignalP"/>
    </source>
</evidence>
<keyword evidence="4" id="KW-1185">Reference proteome</keyword>
<feature type="compositionally biased region" description="Basic and acidic residues" evidence="1">
    <location>
        <begin position="52"/>
        <end position="63"/>
    </location>
</feature>
<name>A0AAQ3QKC6_9LILI</name>
<keyword evidence="2" id="KW-0732">Signal</keyword>
<evidence type="ECO:0000256" key="1">
    <source>
        <dbReference type="SAM" id="MobiDB-lite"/>
    </source>
</evidence>
<proteinExistence type="predicted"/>
<organism evidence="3 4">
    <name type="scientific">Canna indica</name>
    <name type="common">Indian-shot</name>
    <dbReference type="NCBI Taxonomy" id="4628"/>
    <lineage>
        <taxon>Eukaryota</taxon>
        <taxon>Viridiplantae</taxon>
        <taxon>Streptophyta</taxon>
        <taxon>Embryophyta</taxon>
        <taxon>Tracheophyta</taxon>
        <taxon>Spermatophyta</taxon>
        <taxon>Magnoliopsida</taxon>
        <taxon>Liliopsida</taxon>
        <taxon>Zingiberales</taxon>
        <taxon>Cannaceae</taxon>
        <taxon>Canna</taxon>
    </lineage>
</organism>
<feature type="region of interest" description="Disordered" evidence="1">
    <location>
        <begin position="213"/>
        <end position="239"/>
    </location>
</feature>
<accession>A0AAQ3QKC6</accession>
<feature type="chain" id="PRO_5042909922" description="Protein E6-like" evidence="2">
    <location>
        <begin position="28"/>
        <end position="239"/>
    </location>
</feature>
<evidence type="ECO:0008006" key="5">
    <source>
        <dbReference type="Google" id="ProtNLM"/>
    </source>
</evidence>
<dbReference type="EMBL" id="CP136896">
    <property type="protein sequence ID" value="WOL14534.1"/>
    <property type="molecule type" value="Genomic_DNA"/>
</dbReference>
<feature type="compositionally biased region" description="Basic and acidic residues" evidence="1">
    <location>
        <begin position="32"/>
        <end position="42"/>
    </location>
</feature>
<feature type="signal peptide" evidence="2">
    <location>
        <begin position="1"/>
        <end position="27"/>
    </location>
</feature>
<sequence>MASSSPQQMPLLFFLLFLAFSPIQIRARESRFFSKTTRDPPKELAAAAAAPSKEETTTKKEHSTPLLPPQTHSGYGLYGRRPDHFFPATVSSSYGTYNYDGGRRDNSFQSAGLPAAGTELSGEKFENEELNAVHNNGKQWRPYNSNPSKFSNEYGTTAAATTTTEWSNEVEPSKQYSYDVNGGRNQFEYNSQSWRGNPEGYGVYNYGGRTGNYGSGYEHSNAMNDEYQSREENQEDFDP</sequence>
<dbReference type="InterPro" id="IPR040290">
    <property type="entry name" value="Prot_E6-like"/>
</dbReference>
<dbReference type="PANTHER" id="PTHR35274">
    <property type="entry name" value="E6-LIKE PROTEIN"/>
    <property type="match status" value="1"/>
</dbReference>
<feature type="region of interest" description="Disordered" evidence="1">
    <location>
        <begin position="32"/>
        <end position="78"/>
    </location>
</feature>
<reference evidence="3 4" key="1">
    <citation type="submission" date="2023-10" db="EMBL/GenBank/DDBJ databases">
        <title>Chromosome-scale genome assembly provides insights into flower coloration mechanisms of Canna indica.</title>
        <authorList>
            <person name="Li C."/>
        </authorList>
    </citation>
    <scope>NUCLEOTIDE SEQUENCE [LARGE SCALE GENOMIC DNA]</scope>
    <source>
        <tissue evidence="3">Flower</tissue>
    </source>
</reference>
<evidence type="ECO:0000313" key="4">
    <source>
        <dbReference type="Proteomes" id="UP001327560"/>
    </source>
</evidence>
<evidence type="ECO:0000313" key="3">
    <source>
        <dbReference type="EMBL" id="WOL14534.1"/>
    </source>
</evidence>
<dbReference type="PANTHER" id="PTHR35274:SF2">
    <property type="entry name" value="E6-LIKE PROTEIN"/>
    <property type="match status" value="1"/>
</dbReference>
<dbReference type="AlphaFoldDB" id="A0AAQ3QKC6"/>